<feature type="domain" description="UVR" evidence="1">
    <location>
        <begin position="115"/>
        <end position="150"/>
    </location>
</feature>
<gene>
    <name evidence="2" type="ORF">SAMN02745823_02867</name>
</gene>
<dbReference type="PIRSF" id="PIRSF015034">
    <property type="entry name" value="YacH"/>
    <property type="match status" value="1"/>
</dbReference>
<dbReference type="InterPro" id="IPR036876">
    <property type="entry name" value="UVR_dom_sf"/>
</dbReference>
<dbReference type="Proteomes" id="UP000183995">
    <property type="component" value="Unassembled WGS sequence"/>
</dbReference>
<proteinExistence type="predicted"/>
<organism evidence="2 3">
    <name type="scientific">Sporobacter termitidis DSM 10068</name>
    <dbReference type="NCBI Taxonomy" id="1123282"/>
    <lineage>
        <taxon>Bacteria</taxon>
        <taxon>Bacillati</taxon>
        <taxon>Bacillota</taxon>
        <taxon>Clostridia</taxon>
        <taxon>Eubacteriales</taxon>
        <taxon>Oscillospiraceae</taxon>
        <taxon>Sporobacter</taxon>
    </lineage>
</organism>
<dbReference type="STRING" id="1123282.SAMN02745823_02867"/>
<dbReference type="GO" id="GO:0050897">
    <property type="term" value="F:cobalt ion binding"/>
    <property type="evidence" value="ECO:0007669"/>
    <property type="project" value="TreeGrafter"/>
</dbReference>
<dbReference type="GO" id="GO:0008270">
    <property type="term" value="F:zinc ion binding"/>
    <property type="evidence" value="ECO:0007669"/>
    <property type="project" value="TreeGrafter"/>
</dbReference>
<dbReference type="GO" id="GO:1990170">
    <property type="term" value="P:stress response to cadmium ion"/>
    <property type="evidence" value="ECO:0007669"/>
    <property type="project" value="TreeGrafter"/>
</dbReference>
<dbReference type="PANTHER" id="PTHR38430:SF1">
    <property type="entry name" value="PROTEIN-ARGININE KINASE ACTIVATOR PROTEIN"/>
    <property type="match status" value="1"/>
</dbReference>
<sequence>MKCDNCGKEEVNFHYTSNINGNITEKHLCAECAGKLGYTGRSPLQPDASFEDTFAELFGVRPSGRMFGGYGMVFPTFIIPTVGMLVPKTGGDAAPDAPEAGAGIKVDIDDEMKKRREVNILREQMHQAAKAEDFEKAASLRDSIKQLESGMNS</sequence>
<dbReference type="GO" id="GO:0005507">
    <property type="term" value="F:copper ion binding"/>
    <property type="evidence" value="ECO:0007669"/>
    <property type="project" value="TreeGrafter"/>
</dbReference>
<keyword evidence="2" id="KW-0418">Kinase</keyword>
<dbReference type="PROSITE" id="PS50151">
    <property type="entry name" value="UVR"/>
    <property type="match status" value="1"/>
</dbReference>
<keyword evidence="2" id="KW-0808">Transferase</keyword>
<dbReference type="RefSeq" id="WP_073080335.1">
    <property type="nucleotide sequence ID" value="NZ_FQXV01000011.1"/>
</dbReference>
<dbReference type="Gene3D" id="4.10.860.10">
    <property type="entry name" value="UVR domain"/>
    <property type="match status" value="1"/>
</dbReference>
<dbReference type="SUPFAM" id="SSF46600">
    <property type="entry name" value="C-terminal UvrC-binding domain of UvrB"/>
    <property type="match status" value="1"/>
</dbReference>
<dbReference type="GO" id="GO:0016301">
    <property type="term" value="F:kinase activity"/>
    <property type="evidence" value="ECO:0007669"/>
    <property type="project" value="UniProtKB-KW"/>
</dbReference>
<protein>
    <submittedName>
        <fullName evidence="2">Protein-arginine kinase activator protein McsA</fullName>
    </submittedName>
</protein>
<dbReference type="InterPro" id="IPR025542">
    <property type="entry name" value="YacH"/>
</dbReference>
<dbReference type="GO" id="GO:0046870">
    <property type="term" value="F:cadmium ion binding"/>
    <property type="evidence" value="ECO:0007669"/>
    <property type="project" value="TreeGrafter"/>
</dbReference>
<dbReference type="Pfam" id="PF02151">
    <property type="entry name" value="UVR"/>
    <property type="match status" value="1"/>
</dbReference>
<name>A0A1M5YVP2_9FIRM</name>
<dbReference type="GO" id="GO:1990169">
    <property type="term" value="P:stress response to copper ion"/>
    <property type="evidence" value="ECO:0007669"/>
    <property type="project" value="TreeGrafter"/>
</dbReference>
<evidence type="ECO:0000313" key="2">
    <source>
        <dbReference type="EMBL" id="SHI15898.1"/>
    </source>
</evidence>
<evidence type="ECO:0000313" key="3">
    <source>
        <dbReference type="Proteomes" id="UP000183995"/>
    </source>
</evidence>
<dbReference type="PANTHER" id="PTHR38430">
    <property type="entry name" value="PROTEIN-ARGININE KINASE ACTIVATOR PROTEIN"/>
    <property type="match status" value="1"/>
</dbReference>
<reference evidence="2 3" key="1">
    <citation type="submission" date="2016-11" db="EMBL/GenBank/DDBJ databases">
        <authorList>
            <person name="Jaros S."/>
            <person name="Januszkiewicz K."/>
            <person name="Wedrychowicz H."/>
        </authorList>
    </citation>
    <scope>NUCLEOTIDE SEQUENCE [LARGE SCALE GENOMIC DNA]</scope>
    <source>
        <strain evidence="2 3">DSM 10068</strain>
    </source>
</reference>
<dbReference type="EMBL" id="FQXV01000011">
    <property type="protein sequence ID" value="SHI15898.1"/>
    <property type="molecule type" value="Genomic_DNA"/>
</dbReference>
<accession>A0A1M5YVP2</accession>
<dbReference type="OrthoDB" id="9788704at2"/>
<keyword evidence="3" id="KW-1185">Reference proteome</keyword>
<dbReference type="AlphaFoldDB" id="A0A1M5YVP2"/>
<dbReference type="InterPro" id="IPR001943">
    <property type="entry name" value="UVR_dom"/>
</dbReference>
<evidence type="ECO:0000259" key="1">
    <source>
        <dbReference type="PROSITE" id="PS50151"/>
    </source>
</evidence>